<evidence type="ECO:0000313" key="3">
    <source>
        <dbReference type="EMBL" id="ACN17562.1"/>
    </source>
</evidence>
<feature type="transmembrane region" description="Helical" evidence="1">
    <location>
        <begin position="90"/>
        <end position="108"/>
    </location>
</feature>
<gene>
    <name evidence="3" type="ordered locus">HRM2_45060</name>
</gene>
<keyword evidence="1" id="KW-0472">Membrane</keyword>
<keyword evidence="1" id="KW-1133">Transmembrane helix</keyword>
<feature type="domain" description="Flavinylation-associated cytochrome" evidence="2">
    <location>
        <begin position="5"/>
        <end position="71"/>
    </location>
</feature>
<dbReference type="KEGG" id="dat:HRM2_45060"/>
<accession>C0QF61</accession>
<keyword evidence="4" id="KW-1185">Reference proteome</keyword>
<dbReference type="AlphaFoldDB" id="C0QF61"/>
<name>C0QF61_DESAH</name>
<evidence type="ECO:0000256" key="1">
    <source>
        <dbReference type="SAM" id="Phobius"/>
    </source>
</evidence>
<dbReference type="eggNOG" id="ENOG502Z9T8">
    <property type="taxonomic scope" value="Bacteria"/>
</dbReference>
<dbReference type="InterPro" id="IPR025517">
    <property type="entry name" value="DUF4405"/>
</dbReference>
<dbReference type="STRING" id="177437.HRM2_45060"/>
<feature type="transmembrane region" description="Helical" evidence="1">
    <location>
        <begin position="7"/>
        <end position="28"/>
    </location>
</feature>
<reference evidence="3 4" key="1">
    <citation type="journal article" date="2009" name="Environ. Microbiol.">
        <title>Genome sequence of Desulfobacterium autotrophicum HRM2, a marine sulfate reducer oxidizing organic carbon completely to carbon dioxide.</title>
        <authorList>
            <person name="Strittmatter A.W."/>
            <person name="Liesegang H."/>
            <person name="Rabus R."/>
            <person name="Decker I."/>
            <person name="Amann J."/>
            <person name="Andres S."/>
            <person name="Henne A."/>
            <person name="Fricke W.F."/>
            <person name="Martinez-Arias R."/>
            <person name="Bartels D."/>
            <person name="Goesmann A."/>
            <person name="Krause L."/>
            <person name="Puehler A."/>
            <person name="Klenk H.P."/>
            <person name="Richter M."/>
            <person name="Schuler M."/>
            <person name="Gloeckner F.O."/>
            <person name="Meyerdierks A."/>
            <person name="Gottschalk G."/>
            <person name="Amann R."/>
        </authorList>
    </citation>
    <scope>NUCLEOTIDE SEQUENCE [LARGE SCALE GENOMIC DNA]</scope>
    <source>
        <strain evidence="4">ATCC 43914 / DSM 3382 / HRM2</strain>
    </source>
</reference>
<keyword evidence="1" id="KW-0812">Transmembrane</keyword>
<evidence type="ECO:0000259" key="2">
    <source>
        <dbReference type="Pfam" id="PF14358"/>
    </source>
</evidence>
<feature type="transmembrane region" description="Helical" evidence="1">
    <location>
        <begin position="48"/>
        <end position="69"/>
    </location>
</feature>
<dbReference type="Proteomes" id="UP000000442">
    <property type="component" value="Chromosome"/>
</dbReference>
<dbReference type="HOGENOM" id="CLU_089995_0_0_7"/>
<sequence>MVRKITSLTLLIAFSLLILTSIILYIVPQGRIAFWVDWHLWGLTKNQWGNLHINLGVLVLVSGLVHVYYNWRALVAYMKNRAKQIKVFTPSFTVALMLTLGVVVGTYYEIAPMGSIISLGEAIKERAAIKYGEPPYGHAELSPLTVFARKQGLDLELSMTLLKGAGLVVGGDNDTIAEIADHNGLIPQQVYAVIKPALKDEISGKDGLPESPPPGFGNMTLGAVCSEYNLSLPEVIRGLNANDIKAEAGMTIKQMAHANGISPMAVFERLRGLDLP</sequence>
<dbReference type="Pfam" id="PF14358">
    <property type="entry name" value="DUF4405"/>
    <property type="match status" value="1"/>
</dbReference>
<evidence type="ECO:0000313" key="4">
    <source>
        <dbReference type="Proteomes" id="UP000000442"/>
    </source>
</evidence>
<organism evidence="3 4">
    <name type="scientific">Desulforapulum autotrophicum (strain ATCC 43914 / DSM 3382 / VKM B-1955 / HRM2)</name>
    <name type="common">Desulfobacterium autotrophicum</name>
    <dbReference type="NCBI Taxonomy" id="177437"/>
    <lineage>
        <taxon>Bacteria</taxon>
        <taxon>Pseudomonadati</taxon>
        <taxon>Thermodesulfobacteriota</taxon>
        <taxon>Desulfobacteria</taxon>
        <taxon>Desulfobacterales</taxon>
        <taxon>Desulfobacteraceae</taxon>
        <taxon>Desulforapulum</taxon>
    </lineage>
</organism>
<protein>
    <recommendedName>
        <fullName evidence="2">Flavinylation-associated cytochrome domain-containing protein</fullName>
    </recommendedName>
</protein>
<dbReference type="EMBL" id="CP001087">
    <property type="protein sequence ID" value="ACN17562.1"/>
    <property type="molecule type" value="Genomic_DNA"/>
</dbReference>
<proteinExistence type="predicted"/>